<evidence type="ECO:0000256" key="5">
    <source>
        <dbReference type="ARBA" id="ARBA00022989"/>
    </source>
</evidence>
<sequence length="305" mass="32877">MSTTNTLPANTASQGQERAHRMTHVPRRRLRWGRPIVHLIVVVFMIVWFTPVLGLFVGSFRTQSDSAATGWWHALIAPLFTGYNYQQALDVIGIGPSLATSLAITIPTTVLTTILSAIGAYALTRMAFIGRTVLSLLLVALLITPPQVTLVPMLKFFDFTGLNGTVPALWIYEVGFTIPFGIFLVRGFISSIPGELFESAHLDGASQLRTFISIVLPLSAPVLASLAIMQFLWAWNDLLSPLLFLGGSSVAQPLTVNVAGLVTATGGSQAQLMAATFISVLLPLIILITMQRFFVRGILGGSVKG</sequence>
<name>A0ABY8QWR4_9MICO</name>
<keyword evidence="2 7" id="KW-0813">Transport</keyword>
<feature type="compositionally biased region" description="Polar residues" evidence="8">
    <location>
        <begin position="1"/>
        <end position="16"/>
    </location>
</feature>
<feature type="transmembrane region" description="Helical" evidence="7">
    <location>
        <begin position="36"/>
        <end position="57"/>
    </location>
</feature>
<reference evidence="10 11" key="1">
    <citation type="submission" date="2023-05" db="EMBL/GenBank/DDBJ databases">
        <title>Lithophilousrod everest ZFBP1038 complete genpme.</title>
        <authorList>
            <person name="Tian M."/>
        </authorList>
    </citation>
    <scope>NUCLEOTIDE SEQUENCE [LARGE SCALE GENOMIC DNA]</scope>
    <source>
        <strain evidence="10 11">ZFBP1038</strain>
    </source>
</reference>
<protein>
    <submittedName>
        <fullName evidence="10">Carbohydrate ABC transporter permease</fullName>
    </submittedName>
</protein>
<keyword evidence="4 7" id="KW-0812">Transmembrane</keyword>
<feature type="transmembrane region" description="Helical" evidence="7">
    <location>
        <begin position="270"/>
        <end position="290"/>
    </location>
</feature>
<feature type="transmembrane region" description="Helical" evidence="7">
    <location>
        <begin position="210"/>
        <end position="235"/>
    </location>
</feature>
<feature type="domain" description="ABC transmembrane type-1" evidence="9">
    <location>
        <begin position="98"/>
        <end position="290"/>
    </location>
</feature>
<comment type="subcellular location">
    <subcellularLocation>
        <location evidence="1 7">Cell membrane</location>
        <topology evidence="1 7">Multi-pass membrane protein</topology>
    </subcellularLocation>
</comment>
<dbReference type="PANTHER" id="PTHR43744:SF4">
    <property type="entry name" value="OSMOPROTECTIVE COMPOUNDS UPTAKE PERMEASE PROTEIN GGTD"/>
    <property type="match status" value="1"/>
</dbReference>
<evidence type="ECO:0000256" key="7">
    <source>
        <dbReference type="RuleBase" id="RU363032"/>
    </source>
</evidence>
<dbReference type="InterPro" id="IPR000515">
    <property type="entry name" value="MetI-like"/>
</dbReference>
<evidence type="ECO:0000256" key="6">
    <source>
        <dbReference type="ARBA" id="ARBA00023136"/>
    </source>
</evidence>
<keyword evidence="11" id="KW-1185">Reference proteome</keyword>
<keyword evidence="5 7" id="KW-1133">Transmembrane helix</keyword>
<dbReference type="CDD" id="cd06261">
    <property type="entry name" value="TM_PBP2"/>
    <property type="match status" value="1"/>
</dbReference>
<feature type="transmembrane region" description="Helical" evidence="7">
    <location>
        <begin position="102"/>
        <end position="124"/>
    </location>
</feature>
<dbReference type="PROSITE" id="PS50928">
    <property type="entry name" value="ABC_TM1"/>
    <property type="match status" value="1"/>
</dbReference>
<evidence type="ECO:0000256" key="4">
    <source>
        <dbReference type="ARBA" id="ARBA00022692"/>
    </source>
</evidence>
<evidence type="ECO:0000313" key="10">
    <source>
        <dbReference type="EMBL" id="WGW12824.1"/>
    </source>
</evidence>
<comment type="similarity">
    <text evidence="7">Belongs to the binding-protein-dependent transport system permease family.</text>
</comment>
<evidence type="ECO:0000256" key="2">
    <source>
        <dbReference type="ARBA" id="ARBA00022448"/>
    </source>
</evidence>
<feature type="transmembrane region" description="Helical" evidence="7">
    <location>
        <begin position="136"/>
        <end position="157"/>
    </location>
</feature>
<proteinExistence type="inferred from homology"/>
<keyword evidence="3" id="KW-1003">Cell membrane</keyword>
<dbReference type="EMBL" id="CP090958">
    <property type="protein sequence ID" value="WGW12824.1"/>
    <property type="molecule type" value="Genomic_DNA"/>
</dbReference>
<feature type="transmembrane region" description="Helical" evidence="7">
    <location>
        <begin position="169"/>
        <end position="189"/>
    </location>
</feature>
<dbReference type="Pfam" id="PF00528">
    <property type="entry name" value="BPD_transp_1"/>
    <property type="match status" value="1"/>
</dbReference>
<keyword evidence="6 7" id="KW-0472">Membrane</keyword>
<feature type="region of interest" description="Disordered" evidence="8">
    <location>
        <begin position="1"/>
        <end position="21"/>
    </location>
</feature>
<dbReference type="InterPro" id="IPR035906">
    <property type="entry name" value="MetI-like_sf"/>
</dbReference>
<dbReference type="PANTHER" id="PTHR43744">
    <property type="entry name" value="ABC TRANSPORTER PERMEASE PROTEIN MG189-RELATED-RELATED"/>
    <property type="match status" value="1"/>
</dbReference>
<evidence type="ECO:0000313" key="11">
    <source>
        <dbReference type="Proteomes" id="UP001209083"/>
    </source>
</evidence>
<evidence type="ECO:0000256" key="8">
    <source>
        <dbReference type="SAM" id="MobiDB-lite"/>
    </source>
</evidence>
<evidence type="ECO:0000259" key="9">
    <source>
        <dbReference type="PROSITE" id="PS50928"/>
    </source>
</evidence>
<evidence type="ECO:0000256" key="3">
    <source>
        <dbReference type="ARBA" id="ARBA00022475"/>
    </source>
</evidence>
<gene>
    <name evidence="10" type="ORF">LWF01_03350</name>
</gene>
<dbReference type="Gene3D" id="1.10.3720.10">
    <property type="entry name" value="MetI-like"/>
    <property type="match status" value="1"/>
</dbReference>
<dbReference type="SUPFAM" id="SSF161098">
    <property type="entry name" value="MetI-like"/>
    <property type="match status" value="1"/>
</dbReference>
<organism evidence="10 11">
    <name type="scientific">Saxibacter everestensis</name>
    <dbReference type="NCBI Taxonomy" id="2909229"/>
    <lineage>
        <taxon>Bacteria</taxon>
        <taxon>Bacillati</taxon>
        <taxon>Actinomycetota</taxon>
        <taxon>Actinomycetes</taxon>
        <taxon>Micrococcales</taxon>
        <taxon>Brevibacteriaceae</taxon>
        <taxon>Saxibacter</taxon>
    </lineage>
</organism>
<evidence type="ECO:0000256" key="1">
    <source>
        <dbReference type="ARBA" id="ARBA00004651"/>
    </source>
</evidence>
<dbReference type="Proteomes" id="UP001209083">
    <property type="component" value="Chromosome"/>
</dbReference>
<accession>A0ABY8QWR4</accession>
<dbReference type="RefSeq" id="WP_349639630.1">
    <property type="nucleotide sequence ID" value="NZ_CP090958.1"/>
</dbReference>